<feature type="binding site" evidence="11">
    <location>
        <begin position="44"/>
        <end position="49"/>
    </location>
    <ligand>
        <name>substrate</name>
    </ligand>
</feature>
<evidence type="ECO:0000256" key="12">
    <source>
        <dbReference type="PIRSR" id="PIRSR610972-3"/>
    </source>
</evidence>
<dbReference type="PANTHER" id="PTHR46193:SF18">
    <property type="entry name" value="HEXITOL PHOSPHATASE B"/>
    <property type="match status" value="1"/>
</dbReference>
<evidence type="ECO:0000256" key="4">
    <source>
        <dbReference type="ARBA" id="ARBA00022842"/>
    </source>
</evidence>
<evidence type="ECO:0000256" key="5">
    <source>
        <dbReference type="ARBA" id="ARBA00023235"/>
    </source>
</evidence>
<feature type="binding site" evidence="11">
    <location>
        <position position="76"/>
    </location>
    <ligand>
        <name>substrate</name>
    </ligand>
</feature>
<evidence type="ECO:0000313" key="14">
    <source>
        <dbReference type="EMBL" id="EXU61059.1"/>
    </source>
</evidence>
<evidence type="ECO:0000256" key="13">
    <source>
        <dbReference type="PIRSR" id="PIRSR610972-4"/>
    </source>
</evidence>
<protein>
    <recommendedName>
        <fullName evidence="9">Beta-phosphoglucomutase</fullName>
        <ecNumber evidence="8">5.4.2.6</ecNumber>
    </recommendedName>
</protein>
<comment type="similarity">
    <text evidence="1">Belongs to the HAD-like hydrolase superfamily. CbbY/CbbZ/Gph/YieH family.</text>
</comment>
<dbReference type="Gene3D" id="1.10.150.240">
    <property type="entry name" value="Putative phosphatase, domain 2"/>
    <property type="match status" value="1"/>
</dbReference>
<comment type="cofactor">
    <cofactor evidence="12">
        <name>Mg(2+)</name>
        <dbReference type="ChEBI" id="CHEBI:18420"/>
    </cofactor>
    <text evidence="12">Binds 2 magnesium ions per subunit.</text>
</comment>
<comment type="catalytic activity">
    <reaction evidence="7">
        <text>beta-D-glucose 1-phosphate = beta-D-glucose 6-phosphate</text>
        <dbReference type="Rhea" id="RHEA:20113"/>
        <dbReference type="ChEBI" id="CHEBI:57684"/>
        <dbReference type="ChEBI" id="CHEBI:58247"/>
        <dbReference type="EC" id="5.4.2.6"/>
    </reaction>
</comment>
<dbReference type="EMBL" id="JFAD01000022">
    <property type="protein sequence ID" value="EXU61059.1"/>
    <property type="molecule type" value="Genomic_DNA"/>
</dbReference>
<evidence type="ECO:0000256" key="9">
    <source>
        <dbReference type="ARBA" id="ARBA00044991"/>
    </source>
</evidence>
<feature type="binding site" evidence="11">
    <location>
        <position position="145"/>
    </location>
    <ligand>
        <name>substrate</name>
    </ligand>
</feature>
<comment type="caution">
    <text evidence="14">The sequence shown here is derived from an EMBL/GenBank/DDBJ whole genome shotgun (WGS) entry which is preliminary data.</text>
</comment>
<dbReference type="InterPro" id="IPR006439">
    <property type="entry name" value="HAD-SF_hydro_IA"/>
</dbReference>
<keyword evidence="6" id="KW-0119">Carbohydrate metabolism</keyword>
<dbReference type="InterPro" id="IPR023198">
    <property type="entry name" value="PGP-like_dom2"/>
</dbReference>
<dbReference type="NCBIfam" id="TIGR01990">
    <property type="entry name" value="bPGM"/>
    <property type="match status" value="1"/>
</dbReference>
<keyword evidence="5" id="KW-0413">Isomerase</keyword>
<dbReference type="SUPFAM" id="SSF56784">
    <property type="entry name" value="HAD-like"/>
    <property type="match status" value="1"/>
</dbReference>
<organism evidence="14 15">
    <name type="scientific">Mesomycoplasma ovipneumoniae 14811</name>
    <dbReference type="NCBI Taxonomy" id="1188239"/>
    <lineage>
        <taxon>Bacteria</taxon>
        <taxon>Bacillati</taxon>
        <taxon>Mycoplasmatota</taxon>
        <taxon>Mycoplasmoidales</taxon>
        <taxon>Metamycoplasmataceae</taxon>
        <taxon>Mesomycoplasma</taxon>
    </lineage>
</organism>
<evidence type="ECO:0000256" key="8">
    <source>
        <dbReference type="ARBA" id="ARBA00044968"/>
    </source>
</evidence>
<dbReference type="InterPro" id="IPR010972">
    <property type="entry name" value="Beta-PGM"/>
</dbReference>
<dbReference type="Gene3D" id="3.40.50.1000">
    <property type="entry name" value="HAD superfamily/HAD-like"/>
    <property type="match status" value="1"/>
</dbReference>
<dbReference type="InterPro" id="IPR023214">
    <property type="entry name" value="HAD_sf"/>
</dbReference>
<dbReference type="GO" id="GO:0000287">
    <property type="term" value="F:magnesium ion binding"/>
    <property type="evidence" value="ECO:0007669"/>
    <property type="project" value="InterPro"/>
</dbReference>
<evidence type="ECO:0000256" key="2">
    <source>
        <dbReference type="ARBA" id="ARBA00022553"/>
    </source>
</evidence>
<dbReference type="InterPro" id="IPR036412">
    <property type="entry name" value="HAD-like_sf"/>
</dbReference>
<dbReference type="STRING" id="1188239.MOVI_4250"/>
<feature type="binding site" evidence="12">
    <location>
        <position position="11"/>
    </location>
    <ligand>
        <name>Mg(2+)</name>
        <dbReference type="ChEBI" id="CHEBI:18420"/>
    </ligand>
</feature>
<evidence type="ECO:0000256" key="10">
    <source>
        <dbReference type="PIRSR" id="PIRSR610972-1"/>
    </source>
</evidence>
<feature type="binding site" evidence="11">
    <location>
        <begin position="114"/>
        <end position="118"/>
    </location>
    <ligand>
        <name>substrate</name>
    </ligand>
</feature>
<feature type="binding site" evidence="12">
    <location>
        <position position="170"/>
    </location>
    <ligand>
        <name>Mg(2+)</name>
        <dbReference type="ChEBI" id="CHEBI:18420"/>
    </ligand>
</feature>
<dbReference type="GO" id="GO:0008801">
    <property type="term" value="F:beta-phosphoglucomutase activity"/>
    <property type="evidence" value="ECO:0007669"/>
    <property type="project" value="UniProtKB-EC"/>
</dbReference>
<feature type="site" description="Important for catalytic activity and assists the phosphoryl transfer reaction to Asp8 by balancing charge and orienting the reacting groups" evidence="13">
    <location>
        <position position="114"/>
    </location>
</feature>
<dbReference type="SFLD" id="SFLDG01135">
    <property type="entry name" value="C1.5.6:_HAD__Beta-PGM__Phospha"/>
    <property type="match status" value="1"/>
</dbReference>
<dbReference type="InterPro" id="IPR010976">
    <property type="entry name" value="B-phosphoglucomutase_hydrolase"/>
</dbReference>
<reference evidence="14 15" key="1">
    <citation type="submission" date="2014-03" db="EMBL/GenBank/DDBJ databases">
        <title>Genome sequence of Mycoplasma ovipneumoniae strain 14811.</title>
        <authorList>
            <person name="Sirand-Pugnet P."/>
            <person name="Breton M."/>
            <person name="Dordet-Frisoni E."/>
            <person name="Baranowski E."/>
            <person name="Barre A."/>
            <person name="Couture C."/>
            <person name="Dupuy V."/>
            <person name="Gaurivaud P."/>
            <person name="Jacob D."/>
            <person name="Lemaitre C."/>
            <person name="Manso-Silvan L."/>
            <person name="Nikolski M."/>
            <person name="Nouvel L.-X."/>
            <person name="Poumarat F."/>
            <person name="Tardy F."/>
            <person name="Thebault P."/>
            <person name="Theil S."/>
            <person name="Citti C."/>
            <person name="Thiaucourt F."/>
            <person name="Blanchard A."/>
        </authorList>
    </citation>
    <scope>NUCLEOTIDE SEQUENCE [LARGE SCALE GENOMIC DNA]</scope>
    <source>
        <strain evidence="14 15">14811</strain>
    </source>
</reference>
<dbReference type="eggNOG" id="COG0637">
    <property type="taxonomic scope" value="Bacteria"/>
</dbReference>
<sequence length="220" mass="24713">MKIKGLIFDLDGIITDTAQLHFLAWKQSLLAENIDFSETENAQLKGLSRKETLRAILELKNLTWDEQKIDTVCFKKNEIYLKLLENLNKDHLLPGILDLLTSAKSKKLKIALASSSLNAPLILEKLGIIAFFDYIADPKKIKKPKPAPDIFLLASEGLSLNPENCIGFEDSLSGFLSIKSAKMRSVVVSLDQFSEFNQADFWFSSTDQLKIDHILTVLNS</sequence>
<feature type="active site" description="Proton donor/acceptor" evidence="10">
    <location>
        <position position="11"/>
    </location>
</feature>
<feature type="site" description="Important for catalytic activity and assists the phosphoryl transfer reaction to Asp8 by balancing charge and orienting the reacting groups" evidence="13">
    <location>
        <position position="145"/>
    </location>
</feature>
<evidence type="ECO:0000256" key="1">
    <source>
        <dbReference type="ARBA" id="ARBA00006171"/>
    </source>
</evidence>
<name>A0A014L6I7_9BACT</name>
<gene>
    <name evidence="14" type="primary">pgmB</name>
    <name evidence="14" type="ORF">MOVI_4250</name>
</gene>
<dbReference type="AlphaFoldDB" id="A0A014L6I7"/>
<feature type="active site" description="Nucleophile" evidence="10">
    <location>
        <position position="9"/>
    </location>
</feature>
<dbReference type="SFLD" id="SFLDG01129">
    <property type="entry name" value="C1.5:_HAD__Beta-PGM__Phosphata"/>
    <property type="match status" value="1"/>
</dbReference>
<dbReference type="Proteomes" id="UP000020977">
    <property type="component" value="Unassembled WGS sequence"/>
</dbReference>
<dbReference type="NCBIfam" id="TIGR01509">
    <property type="entry name" value="HAD-SF-IA-v3"/>
    <property type="match status" value="1"/>
</dbReference>
<dbReference type="RefSeq" id="WP_044284258.1">
    <property type="nucleotide sequence ID" value="NZ_JFAD01000022.1"/>
</dbReference>
<feature type="binding site" evidence="11">
    <location>
        <position position="25"/>
    </location>
    <ligand>
        <name>substrate</name>
    </ligand>
</feature>
<keyword evidence="2" id="KW-0597">Phosphoprotein</keyword>
<feature type="binding site" evidence="12">
    <location>
        <position position="169"/>
    </location>
    <ligand>
        <name>Mg(2+)</name>
        <dbReference type="ChEBI" id="CHEBI:18420"/>
    </ligand>
</feature>
<dbReference type="InterPro" id="IPR051600">
    <property type="entry name" value="Beta-PGM-like"/>
</dbReference>
<dbReference type="NCBIfam" id="TIGR02009">
    <property type="entry name" value="PGMB-YQAB-SF"/>
    <property type="match status" value="1"/>
</dbReference>
<accession>A0A014L6I7</accession>
<keyword evidence="4 12" id="KW-0460">Magnesium</keyword>
<feature type="binding site" evidence="11">
    <location>
        <begin position="9"/>
        <end position="11"/>
    </location>
    <ligand>
        <name>substrate</name>
    </ligand>
</feature>
<dbReference type="PRINTS" id="PR00413">
    <property type="entry name" value="HADHALOGNASE"/>
</dbReference>
<evidence type="ECO:0000256" key="6">
    <source>
        <dbReference type="ARBA" id="ARBA00023277"/>
    </source>
</evidence>
<proteinExistence type="inferred from homology"/>
<evidence type="ECO:0000313" key="15">
    <source>
        <dbReference type="Proteomes" id="UP000020977"/>
    </source>
</evidence>
<evidence type="ECO:0000256" key="11">
    <source>
        <dbReference type="PIRSR" id="PIRSR610972-2"/>
    </source>
</evidence>
<evidence type="ECO:0000256" key="3">
    <source>
        <dbReference type="ARBA" id="ARBA00022723"/>
    </source>
</evidence>
<dbReference type="Pfam" id="PF13419">
    <property type="entry name" value="HAD_2"/>
    <property type="match status" value="1"/>
</dbReference>
<dbReference type="GO" id="GO:0005975">
    <property type="term" value="P:carbohydrate metabolic process"/>
    <property type="evidence" value="ECO:0007669"/>
    <property type="project" value="InterPro"/>
</dbReference>
<feature type="binding site" evidence="12">
    <location>
        <position position="9"/>
    </location>
    <ligand>
        <name>Mg(2+)</name>
        <dbReference type="ChEBI" id="CHEBI:18420"/>
    </ligand>
</feature>
<dbReference type="InterPro" id="IPR041492">
    <property type="entry name" value="HAD_2"/>
</dbReference>
<dbReference type="EC" id="5.4.2.6" evidence="8"/>
<keyword evidence="3 12" id="KW-0479">Metal-binding</keyword>
<evidence type="ECO:0000256" key="7">
    <source>
        <dbReference type="ARBA" id="ARBA00044926"/>
    </source>
</evidence>
<dbReference type="SFLD" id="SFLDS00003">
    <property type="entry name" value="Haloacid_Dehalogenase"/>
    <property type="match status" value="1"/>
</dbReference>
<dbReference type="PANTHER" id="PTHR46193">
    <property type="entry name" value="6-PHOSPHOGLUCONATE PHOSPHATASE"/>
    <property type="match status" value="1"/>
</dbReference>